<dbReference type="PANTHER" id="PTHR10192:SF5">
    <property type="entry name" value="GEPHYRIN"/>
    <property type="match status" value="1"/>
</dbReference>
<dbReference type="SMART" id="SM00852">
    <property type="entry name" value="MoCF_biosynth"/>
    <property type="match status" value="1"/>
</dbReference>
<dbReference type="InterPro" id="IPR038987">
    <property type="entry name" value="MoeA-like"/>
</dbReference>
<accession>A0ABY1ZK46</accession>
<dbReference type="NCBIfam" id="TIGR00177">
    <property type="entry name" value="molyb_syn"/>
    <property type="match status" value="1"/>
</dbReference>
<dbReference type="SUPFAM" id="SSF63882">
    <property type="entry name" value="MoeA N-terminal region -like"/>
    <property type="match status" value="1"/>
</dbReference>
<name>A0ABY1ZK46_9GAMM</name>
<dbReference type="Pfam" id="PF03453">
    <property type="entry name" value="MoeA_N"/>
    <property type="match status" value="1"/>
</dbReference>
<evidence type="ECO:0000256" key="4">
    <source>
        <dbReference type="ARBA" id="ARBA00023150"/>
    </source>
</evidence>
<reference evidence="8 9" key="1">
    <citation type="submission" date="2019-02" db="EMBL/GenBank/DDBJ databases">
        <title>Marinobacter halodurans sp. nov., a marine bacterium isolated from sea tidal flat.</title>
        <authorList>
            <person name="Yoo Y."/>
            <person name="Lee D.W."/>
            <person name="Kim B.S."/>
            <person name="Kim J.-J."/>
        </authorList>
    </citation>
    <scope>NUCLEOTIDE SEQUENCE [LARGE SCALE GENOMIC DNA]</scope>
    <source>
        <strain evidence="8 9">YJ-S3-2</strain>
    </source>
</reference>
<dbReference type="Gene3D" id="3.40.980.10">
    <property type="entry name" value="MoaB/Mog-like domain"/>
    <property type="match status" value="1"/>
</dbReference>
<proteinExistence type="inferred from homology"/>
<evidence type="ECO:0000313" key="9">
    <source>
        <dbReference type="Proteomes" id="UP000313645"/>
    </source>
</evidence>
<dbReference type="EMBL" id="SJDL01000015">
    <property type="protein sequence ID" value="TBW55718.1"/>
    <property type="molecule type" value="Genomic_DNA"/>
</dbReference>
<dbReference type="Gene3D" id="3.90.105.10">
    <property type="entry name" value="Molybdopterin biosynthesis moea protein, domain 2"/>
    <property type="match status" value="1"/>
</dbReference>
<dbReference type="EC" id="2.10.1.1" evidence="6"/>
<protein>
    <recommendedName>
        <fullName evidence="6">Molybdopterin molybdenumtransferase</fullName>
        <ecNumber evidence="6">2.10.1.1</ecNumber>
    </recommendedName>
</protein>
<dbReference type="InterPro" id="IPR036688">
    <property type="entry name" value="MoeA_C_domain_IV_sf"/>
</dbReference>
<dbReference type="InterPro" id="IPR005111">
    <property type="entry name" value="MoeA_C_domain_IV"/>
</dbReference>
<dbReference type="PROSITE" id="PS01079">
    <property type="entry name" value="MOCF_BIOSYNTHESIS_2"/>
    <property type="match status" value="1"/>
</dbReference>
<keyword evidence="6" id="KW-0808">Transferase</keyword>
<dbReference type="InterPro" id="IPR036425">
    <property type="entry name" value="MoaB/Mog-like_dom_sf"/>
</dbReference>
<dbReference type="NCBIfam" id="NF045515">
    <property type="entry name" value="Glp_gephyrin"/>
    <property type="match status" value="1"/>
</dbReference>
<keyword evidence="6" id="KW-0460">Magnesium</keyword>
<comment type="cofactor">
    <cofactor evidence="6">
        <name>Mg(2+)</name>
        <dbReference type="ChEBI" id="CHEBI:18420"/>
    </cofactor>
</comment>
<keyword evidence="4 6" id="KW-0501">Molybdenum cofactor biosynthesis</keyword>
<dbReference type="Pfam" id="PF00994">
    <property type="entry name" value="MoCF_biosynth"/>
    <property type="match status" value="1"/>
</dbReference>
<evidence type="ECO:0000256" key="5">
    <source>
        <dbReference type="ARBA" id="ARBA00047317"/>
    </source>
</evidence>
<evidence type="ECO:0000256" key="1">
    <source>
        <dbReference type="ARBA" id="ARBA00002901"/>
    </source>
</evidence>
<evidence type="ECO:0000259" key="7">
    <source>
        <dbReference type="SMART" id="SM00852"/>
    </source>
</evidence>
<dbReference type="Pfam" id="PF03454">
    <property type="entry name" value="MoeA_C"/>
    <property type="match status" value="1"/>
</dbReference>
<dbReference type="CDD" id="cd00887">
    <property type="entry name" value="MoeA"/>
    <property type="match status" value="1"/>
</dbReference>
<dbReference type="Proteomes" id="UP000313645">
    <property type="component" value="Unassembled WGS sequence"/>
</dbReference>
<feature type="domain" description="MoaB/Mog" evidence="7">
    <location>
        <begin position="196"/>
        <end position="333"/>
    </location>
</feature>
<keyword evidence="9" id="KW-1185">Reference proteome</keyword>
<dbReference type="InterPro" id="IPR005110">
    <property type="entry name" value="MoeA_linker/N"/>
</dbReference>
<sequence>MSDCICDTESPAARDGKRMNILMPISAVQAALAREAECLAGIEKLPLALCRGRILASSVTAPLSVPPRDNSAMDGYGLRLTDLDDSAEFPVSQRVPAGVLPPALQPGSAARIFTGAPLPAGVDTIVPQEQVESVGPDRIRINISPTRGQNIRRAGEDVEAGNLLLNEGTRLEAPEMGLLASQGLADINVRTRLKVGILTSGDEIVSPGQELGPGQIYNANAFSLRGALERLGCDVGPAVQIPDSRGATCLALEQAARDHDLIVTSGGVSVGDEDHVRQAIRELGSLTLWGVAMKPGKPFAFGYVGATPVLGLPGNPMAALLTLEVLAGDYIRRLMGVTVRPAIPIRVHAGFSRTRAIPRQEYLRVNLKNWRGQWHATLSGSQGSGLLSVACRADGYLIIPPYQAIIEGAQYEFVHRDQLYR</sequence>
<comment type="similarity">
    <text evidence="3 6">Belongs to the MoeA family.</text>
</comment>
<evidence type="ECO:0000256" key="3">
    <source>
        <dbReference type="ARBA" id="ARBA00010763"/>
    </source>
</evidence>
<dbReference type="RefSeq" id="WP_131481963.1">
    <property type="nucleotide sequence ID" value="NZ_SJDL01000015.1"/>
</dbReference>
<dbReference type="InterPro" id="IPR008284">
    <property type="entry name" value="MoCF_biosynth_CS"/>
</dbReference>
<dbReference type="InterPro" id="IPR001453">
    <property type="entry name" value="MoaB/Mog_dom"/>
</dbReference>
<dbReference type="Gene3D" id="2.170.190.11">
    <property type="entry name" value="Molybdopterin biosynthesis moea protein, domain 3"/>
    <property type="match status" value="1"/>
</dbReference>
<dbReference type="Gene3D" id="2.40.340.10">
    <property type="entry name" value="MoeA, C-terminal, domain IV"/>
    <property type="match status" value="1"/>
</dbReference>
<dbReference type="InterPro" id="IPR036135">
    <property type="entry name" value="MoeA_linker/N_sf"/>
</dbReference>
<dbReference type="PANTHER" id="PTHR10192">
    <property type="entry name" value="MOLYBDOPTERIN BIOSYNTHESIS PROTEIN"/>
    <property type="match status" value="1"/>
</dbReference>
<comment type="function">
    <text evidence="1 6">Catalyzes the insertion of molybdate into adenylated molybdopterin with the concomitant release of AMP.</text>
</comment>
<organism evidence="8 9">
    <name type="scientific">Marinobacter halodurans</name>
    <dbReference type="NCBI Taxonomy" id="2528979"/>
    <lineage>
        <taxon>Bacteria</taxon>
        <taxon>Pseudomonadati</taxon>
        <taxon>Pseudomonadota</taxon>
        <taxon>Gammaproteobacteria</taxon>
        <taxon>Pseudomonadales</taxon>
        <taxon>Marinobacteraceae</taxon>
        <taxon>Marinobacter</taxon>
    </lineage>
</organism>
<keyword evidence="6" id="KW-0479">Metal-binding</keyword>
<comment type="catalytic activity">
    <reaction evidence="5">
        <text>adenylyl-molybdopterin + molybdate = Mo-molybdopterin + AMP + H(+)</text>
        <dbReference type="Rhea" id="RHEA:35047"/>
        <dbReference type="ChEBI" id="CHEBI:15378"/>
        <dbReference type="ChEBI" id="CHEBI:36264"/>
        <dbReference type="ChEBI" id="CHEBI:62727"/>
        <dbReference type="ChEBI" id="CHEBI:71302"/>
        <dbReference type="ChEBI" id="CHEBI:456215"/>
        <dbReference type="EC" id="2.10.1.1"/>
    </reaction>
</comment>
<evidence type="ECO:0000313" key="8">
    <source>
        <dbReference type="EMBL" id="TBW55718.1"/>
    </source>
</evidence>
<evidence type="ECO:0000256" key="6">
    <source>
        <dbReference type="RuleBase" id="RU365090"/>
    </source>
</evidence>
<comment type="caution">
    <text evidence="8">The sequence shown here is derived from an EMBL/GenBank/DDBJ whole genome shotgun (WGS) entry which is preliminary data.</text>
</comment>
<dbReference type="SUPFAM" id="SSF53218">
    <property type="entry name" value="Molybdenum cofactor biosynthesis proteins"/>
    <property type="match status" value="1"/>
</dbReference>
<gene>
    <name evidence="8" type="ORF">EZI54_11145</name>
</gene>
<evidence type="ECO:0000256" key="2">
    <source>
        <dbReference type="ARBA" id="ARBA00005046"/>
    </source>
</evidence>
<dbReference type="SUPFAM" id="SSF63867">
    <property type="entry name" value="MoeA C-terminal domain-like"/>
    <property type="match status" value="1"/>
</dbReference>
<keyword evidence="6" id="KW-0500">Molybdenum</keyword>
<comment type="pathway">
    <text evidence="2 6">Cofactor biosynthesis; molybdopterin biosynthesis.</text>
</comment>